<organism evidence="5 6">
    <name type="scientific">Marinigracilibium pacificum</name>
    <dbReference type="NCBI Taxonomy" id="2729599"/>
    <lineage>
        <taxon>Bacteria</taxon>
        <taxon>Pseudomonadati</taxon>
        <taxon>Bacteroidota</taxon>
        <taxon>Cytophagia</taxon>
        <taxon>Cytophagales</taxon>
        <taxon>Flammeovirgaceae</taxon>
        <taxon>Marinigracilibium</taxon>
    </lineage>
</organism>
<name>A0A848J4H7_9BACT</name>
<dbReference type="SUPFAM" id="SSF110997">
    <property type="entry name" value="Sporulation related repeat"/>
    <property type="match status" value="1"/>
</dbReference>
<dbReference type="InterPro" id="IPR036680">
    <property type="entry name" value="SPOR-like_sf"/>
</dbReference>
<gene>
    <name evidence="5" type="ORF">HH304_06650</name>
</gene>
<feature type="domain" description="SPOR" evidence="4">
    <location>
        <begin position="50"/>
        <end position="127"/>
    </location>
</feature>
<dbReference type="Pfam" id="PF00691">
    <property type="entry name" value="OmpA"/>
    <property type="match status" value="1"/>
</dbReference>
<dbReference type="InterPro" id="IPR006665">
    <property type="entry name" value="OmpA-like"/>
</dbReference>
<evidence type="ECO:0000259" key="4">
    <source>
        <dbReference type="PROSITE" id="PS51724"/>
    </source>
</evidence>
<dbReference type="SUPFAM" id="SSF103088">
    <property type="entry name" value="OmpA-like"/>
    <property type="match status" value="1"/>
</dbReference>
<accession>A0A848J4H7</accession>
<dbReference type="RefSeq" id="WP_169679283.1">
    <property type="nucleotide sequence ID" value="NZ_JABBNU010000003.1"/>
</dbReference>
<dbReference type="CDD" id="cd07185">
    <property type="entry name" value="OmpA_C-like"/>
    <property type="match status" value="1"/>
</dbReference>
<dbReference type="PROSITE" id="PS51724">
    <property type="entry name" value="SPOR"/>
    <property type="match status" value="1"/>
</dbReference>
<keyword evidence="1" id="KW-0472">Membrane</keyword>
<dbReference type="PROSITE" id="PS51123">
    <property type="entry name" value="OMPA_2"/>
    <property type="match status" value="1"/>
</dbReference>
<evidence type="ECO:0000313" key="6">
    <source>
        <dbReference type="Proteomes" id="UP000559010"/>
    </source>
</evidence>
<evidence type="ECO:0000313" key="5">
    <source>
        <dbReference type="EMBL" id="NMM48072.1"/>
    </source>
</evidence>
<evidence type="ECO:0000256" key="2">
    <source>
        <dbReference type="SAM" id="Coils"/>
    </source>
</evidence>
<keyword evidence="6" id="KW-1185">Reference proteome</keyword>
<dbReference type="InterPro" id="IPR007730">
    <property type="entry name" value="SPOR-like_dom"/>
</dbReference>
<keyword evidence="2" id="KW-0175">Coiled coil</keyword>
<dbReference type="GO" id="GO:0042834">
    <property type="term" value="F:peptidoglycan binding"/>
    <property type="evidence" value="ECO:0007669"/>
    <property type="project" value="InterPro"/>
</dbReference>
<dbReference type="Gene3D" id="3.30.1330.60">
    <property type="entry name" value="OmpA-like domain"/>
    <property type="match status" value="1"/>
</dbReference>
<sequence>MIFCNFLTGDSKINSFRSVLIVLLLFVLSVGVDAQPLPYDRPVPTPDKSQTLAPGYYVVVGAFRQTENAITMMTWLRRRLVNYNYGYVPERDLFYIYAYQLAEKRHANHLVQDVRDRSYYDAWVYAHQVDGIAKSGIQYQEVSDILNDYSSQAQPIDEPSNDAYEISEGVESPVSQVSEEFTIEEKAEKGELYIKFITQAVQTGEEIESTIYVYNDEAGQNEILRVNSNQSIPFEIYNMEEDMIRTRVSTFGYKSVEKDIYPGNFNKTLAETEAELKGDTLNVKYDLERYTKGDIAVMYAVYFYTDAAILKVASKKQLNELVRLLNENQELEIQINGHTNGDTFGKIQTLKDSDDNFFGLSSNNKSFLGTAKRLSEERAEIIKRFLVFNGIDEARITTKGWGGEKPLYDVESKDAINNMRVEIEVLKN</sequence>
<dbReference type="EMBL" id="JABBNU010000003">
    <property type="protein sequence ID" value="NMM48072.1"/>
    <property type="molecule type" value="Genomic_DNA"/>
</dbReference>
<dbReference type="InterPro" id="IPR036737">
    <property type="entry name" value="OmpA-like_sf"/>
</dbReference>
<feature type="domain" description="OmpA-like" evidence="3">
    <location>
        <begin position="290"/>
        <end position="428"/>
    </location>
</feature>
<comment type="caution">
    <text evidence="5">The sequence shown here is derived from an EMBL/GenBank/DDBJ whole genome shotgun (WGS) entry which is preliminary data.</text>
</comment>
<dbReference type="AlphaFoldDB" id="A0A848J4H7"/>
<protein>
    <submittedName>
        <fullName evidence="5">OmpA family protein</fullName>
    </submittedName>
</protein>
<feature type="coiled-coil region" evidence="2">
    <location>
        <begin position="314"/>
        <end position="341"/>
    </location>
</feature>
<proteinExistence type="predicted"/>
<reference evidence="5 6" key="1">
    <citation type="submission" date="2020-04" db="EMBL/GenBank/DDBJ databases">
        <title>Flammeovirgaceae bacterium KN852 isolated from deep sea.</title>
        <authorList>
            <person name="Zhang D.-C."/>
        </authorList>
    </citation>
    <scope>NUCLEOTIDE SEQUENCE [LARGE SCALE GENOMIC DNA]</scope>
    <source>
        <strain evidence="5 6">KN852</strain>
    </source>
</reference>
<evidence type="ECO:0000259" key="3">
    <source>
        <dbReference type="PROSITE" id="PS51123"/>
    </source>
</evidence>
<dbReference type="Proteomes" id="UP000559010">
    <property type="component" value="Unassembled WGS sequence"/>
</dbReference>
<dbReference type="GO" id="GO:0016020">
    <property type="term" value="C:membrane"/>
    <property type="evidence" value="ECO:0007669"/>
    <property type="project" value="UniProtKB-UniRule"/>
</dbReference>
<evidence type="ECO:0000256" key="1">
    <source>
        <dbReference type="PROSITE-ProRule" id="PRU00473"/>
    </source>
</evidence>